<evidence type="ECO:0000259" key="3">
    <source>
        <dbReference type="Pfam" id="PF01261"/>
    </source>
</evidence>
<gene>
    <name evidence="4" type="primary">hyi</name>
    <name evidence="4" type="ORF">GCM10007418_18390</name>
</gene>
<keyword evidence="1 2" id="KW-0413">Isomerase</keyword>
<evidence type="ECO:0000313" key="5">
    <source>
        <dbReference type="Proteomes" id="UP000638188"/>
    </source>
</evidence>
<evidence type="ECO:0000256" key="1">
    <source>
        <dbReference type="ARBA" id="ARBA00023235"/>
    </source>
</evidence>
<name>A0ABQ1PMK0_9GAMM</name>
<dbReference type="Pfam" id="PF01261">
    <property type="entry name" value="AP_endonuc_2"/>
    <property type="match status" value="1"/>
</dbReference>
<dbReference type="RefSeq" id="WP_150278410.1">
    <property type="nucleotide sequence ID" value="NZ_BMFF01000003.1"/>
</dbReference>
<sequence length="270" mass="28984">MSWPLSANLSMLFNHLPLIERTGAAARNGFDGVEIQFPYAVPAQQLSEAMQQARMPLVLFNLPAGDLLEGGAGLAGVPGREELFQAALEQALAYAAIARPQRVNVLPGRLLAGTTRDSSLETLARNLATTAEAFAGLDVKVVCEAINRIDMPDFLLATGEELAQMIDCVGHPNLSAQLDFYHMQRMGESLPAVIGRLKGKIGHVQFADTPERGAPGTGDLDFAAAFAALAASDYAGWIGAEYHSAQDSDDLAWLPLWRQTGFIRQPGRNV</sequence>
<dbReference type="InterPro" id="IPR013022">
    <property type="entry name" value="Xyl_isomerase-like_TIM-brl"/>
</dbReference>
<dbReference type="InterPro" id="IPR026040">
    <property type="entry name" value="HyI-like"/>
</dbReference>
<dbReference type="SUPFAM" id="SSF51658">
    <property type="entry name" value="Xylose isomerase-like"/>
    <property type="match status" value="1"/>
</dbReference>
<dbReference type="PIRSF" id="PIRSF006241">
    <property type="entry name" value="HyI"/>
    <property type="match status" value="1"/>
</dbReference>
<evidence type="ECO:0000313" key="4">
    <source>
        <dbReference type="EMBL" id="GGC99415.1"/>
    </source>
</evidence>
<dbReference type="Proteomes" id="UP000638188">
    <property type="component" value="Unassembled WGS sequence"/>
</dbReference>
<comment type="similarity">
    <text evidence="2">Belongs to the hyi family.</text>
</comment>
<dbReference type="EMBL" id="BMFF01000003">
    <property type="protein sequence ID" value="GGC99415.1"/>
    <property type="molecule type" value="Genomic_DNA"/>
</dbReference>
<accession>A0ABQ1PMK0</accession>
<keyword evidence="5" id="KW-1185">Reference proteome</keyword>
<organism evidence="4 5">
    <name type="scientific">Halopseudomonas salina</name>
    <dbReference type="NCBI Taxonomy" id="1323744"/>
    <lineage>
        <taxon>Bacteria</taxon>
        <taxon>Pseudomonadati</taxon>
        <taxon>Pseudomonadota</taxon>
        <taxon>Gammaproteobacteria</taxon>
        <taxon>Pseudomonadales</taxon>
        <taxon>Pseudomonadaceae</taxon>
        <taxon>Halopseudomonas</taxon>
    </lineage>
</organism>
<dbReference type="PANTHER" id="PTHR43489:SF6">
    <property type="entry name" value="HYDROXYPYRUVATE ISOMERASE-RELATED"/>
    <property type="match status" value="1"/>
</dbReference>
<dbReference type="Gene3D" id="3.20.20.150">
    <property type="entry name" value="Divalent-metal-dependent TIM barrel enzymes"/>
    <property type="match status" value="1"/>
</dbReference>
<dbReference type="PANTHER" id="PTHR43489">
    <property type="entry name" value="ISOMERASE"/>
    <property type="match status" value="1"/>
</dbReference>
<feature type="domain" description="Xylose isomerase-like TIM barrel" evidence="3">
    <location>
        <begin position="24"/>
        <end position="246"/>
    </location>
</feature>
<reference evidence="5" key="1">
    <citation type="journal article" date="2019" name="Int. J. Syst. Evol. Microbiol.">
        <title>The Global Catalogue of Microorganisms (GCM) 10K type strain sequencing project: providing services to taxonomists for standard genome sequencing and annotation.</title>
        <authorList>
            <consortium name="The Broad Institute Genomics Platform"/>
            <consortium name="The Broad Institute Genome Sequencing Center for Infectious Disease"/>
            <person name="Wu L."/>
            <person name="Ma J."/>
        </authorList>
    </citation>
    <scope>NUCLEOTIDE SEQUENCE [LARGE SCALE GENOMIC DNA]</scope>
    <source>
        <strain evidence="5">CGMCC 1.12482</strain>
    </source>
</reference>
<dbReference type="InterPro" id="IPR036237">
    <property type="entry name" value="Xyl_isomerase-like_sf"/>
</dbReference>
<protein>
    <submittedName>
        <fullName evidence="4">Hydroxypyruvate isomerase</fullName>
    </submittedName>
</protein>
<dbReference type="GO" id="GO:0016853">
    <property type="term" value="F:isomerase activity"/>
    <property type="evidence" value="ECO:0007669"/>
    <property type="project" value="UniProtKB-KW"/>
</dbReference>
<proteinExistence type="inferred from homology"/>
<comment type="caution">
    <text evidence="4">The sequence shown here is derived from an EMBL/GenBank/DDBJ whole genome shotgun (WGS) entry which is preliminary data.</text>
</comment>
<evidence type="ECO:0000256" key="2">
    <source>
        <dbReference type="PIRNR" id="PIRNR006241"/>
    </source>
</evidence>
<dbReference type="InterPro" id="IPR050417">
    <property type="entry name" value="Sugar_Epim/Isomerase"/>
</dbReference>